<evidence type="ECO:0000256" key="1">
    <source>
        <dbReference type="SAM" id="MobiDB-lite"/>
    </source>
</evidence>
<keyword evidence="2" id="KW-0812">Transmembrane</keyword>
<name>A0ABX7TJL7_STRCY</name>
<sequence>MREQPADPPKRWWQRIPWTQVATAVGVLGAVVGLIATACATYFDARVAQDQLDQSREDAQREIRDQATRVTYWVEGTGAIGSPRRIHLVNRSPDPVTHVETYIRIELSGKSLVWARLQTDMGPCSQVGYSEEDMKVGNPRIGRHWTPLRPLGLFDWQVAYEGFLDRDGKAWKRTATGLTEWNRAKSPGEPRVVVSDSNPTGKKFAQCGEGAS</sequence>
<organism evidence="3 4">
    <name type="scientific">Streptomyces cyanogenus</name>
    <dbReference type="NCBI Taxonomy" id="80860"/>
    <lineage>
        <taxon>Bacteria</taxon>
        <taxon>Bacillati</taxon>
        <taxon>Actinomycetota</taxon>
        <taxon>Actinomycetes</taxon>
        <taxon>Kitasatosporales</taxon>
        <taxon>Streptomycetaceae</taxon>
        <taxon>Streptomyces</taxon>
    </lineage>
</organism>
<dbReference type="Proteomes" id="UP000663908">
    <property type="component" value="Chromosome"/>
</dbReference>
<dbReference type="EMBL" id="CP071839">
    <property type="protein sequence ID" value="QTD95993.1"/>
    <property type="molecule type" value="Genomic_DNA"/>
</dbReference>
<keyword evidence="2" id="KW-1133">Transmembrane helix</keyword>
<keyword evidence="2" id="KW-0472">Membrane</keyword>
<protein>
    <recommendedName>
        <fullName evidence="5">Lipoprotein</fullName>
    </recommendedName>
</protein>
<proteinExistence type="predicted"/>
<feature type="region of interest" description="Disordered" evidence="1">
    <location>
        <begin position="182"/>
        <end position="212"/>
    </location>
</feature>
<evidence type="ECO:0000313" key="4">
    <source>
        <dbReference type="Proteomes" id="UP000663908"/>
    </source>
</evidence>
<keyword evidence="4" id="KW-1185">Reference proteome</keyword>
<gene>
    <name evidence="3" type="ORF">S1361_01480</name>
</gene>
<evidence type="ECO:0000313" key="3">
    <source>
        <dbReference type="EMBL" id="QTD95993.1"/>
    </source>
</evidence>
<reference evidence="3 4" key="1">
    <citation type="submission" date="2021-03" db="EMBL/GenBank/DDBJ databases">
        <title>Complete genome sequence of Streptomyces cyanogenus S136, producer of anticancer angucycline landomycin A.</title>
        <authorList>
            <person name="Hrab P."/>
            <person name="Ruckert C."/>
            <person name="Busche T."/>
            <person name="Ostash I."/>
            <person name="Kalinowski J."/>
            <person name="Fedorenko V."/>
            <person name="Yushchuk O."/>
            <person name="Ostash B."/>
        </authorList>
    </citation>
    <scope>NUCLEOTIDE SEQUENCE [LARGE SCALE GENOMIC DNA]</scope>
    <source>
        <strain evidence="3 4">S136</strain>
    </source>
</reference>
<accession>A0ABX7TJL7</accession>
<evidence type="ECO:0008006" key="5">
    <source>
        <dbReference type="Google" id="ProtNLM"/>
    </source>
</evidence>
<feature type="transmembrane region" description="Helical" evidence="2">
    <location>
        <begin position="21"/>
        <end position="43"/>
    </location>
</feature>
<evidence type="ECO:0000256" key="2">
    <source>
        <dbReference type="SAM" id="Phobius"/>
    </source>
</evidence>